<evidence type="ECO:0000313" key="2">
    <source>
        <dbReference type="EMBL" id="KGA12611.1"/>
    </source>
</evidence>
<dbReference type="InterPro" id="IPR028098">
    <property type="entry name" value="Glyco_trans_4-like_N"/>
</dbReference>
<reference evidence="2" key="1">
    <citation type="submission" date="2014-06" db="EMBL/GenBank/DDBJ databases">
        <title>Key roles for freshwater Actinobacteria revealed by deep metagenomic sequencing.</title>
        <authorList>
            <person name="Ghai R."/>
            <person name="Mizuno C.M."/>
            <person name="Picazo A."/>
            <person name="Camacho A."/>
            <person name="Rodriguez-Valera F."/>
        </authorList>
    </citation>
    <scope>NUCLEOTIDE SEQUENCE</scope>
</reference>
<dbReference type="EMBL" id="JNSL01000214">
    <property type="protein sequence ID" value="KGA12611.1"/>
    <property type="molecule type" value="Genomic_DNA"/>
</dbReference>
<proteinExistence type="predicted"/>
<dbReference type="Pfam" id="PF13439">
    <property type="entry name" value="Glyco_transf_4"/>
    <property type="match status" value="1"/>
</dbReference>
<dbReference type="Gene3D" id="3.40.50.2000">
    <property type="entry name" value="Glycogen Phosphorylase B"/>
    <property type="match status" value="2"/>
</dbReference>
<organism evidence="2">
    <name type="scientific">freshwater metagenome</name>
    <dbReference type="NCBI Taxonomy" id="449393"/>
    <lineage>
        <taxon>unclassified sequences</taxon>
        <taxon>metagenomes</taxon>
        <taxon>ecological metagenomes</taxon>
    </lineage>
</organism>
<comment type="caution">
    <text evidence="2">The sequence shown here is derived from an EMBL/GenBank/DDBJ whole genome shotgun (WGS) entry which is preliminary data.</text>
</comment>
<dbReference type="Pfam" id="PF13692">
    <property type="entry name" value="Glyco_trans_1_4"/>
    <property type="match status" value="1"/>
</dbReference>
<dbReference type="AlphaFoldDB" id="A0A094QE74"/>
<sequence>MARILSEAQRQHGRDSSLHTVIASNLRAAPLSAPLHTLAAATDDFLVRNPDFDSPISLFRDERTGKLQRTIGNPGIIHLHGINGALSLGDIATTWPDTRVVWTLHDMNPFTGACHYSLECSGYEGACHSCPAVRRAWHHKVMVNLERKRDELSQIKDLTLVAPSTWLADQAKRSSTMRGREITVIPNPVNPQFTEDKTQDAAQQDKTFRVVVTAQNLSDPVKDVATTVDAFTRAGLASSGAELVLVGHGGEGFIGAGIRAAGSLSSEGLQNVLAQSDVLVVSSRAENAPLVIAEAASAGVLPIVRAVGGMPEMVALLGHGHTFTSSSTLETLLITQSQTPPSKRLKRRAAIHSRAKAVWGSDSAVGSYDKVYGS</sequence>
<protein>
    <recommendedName>
        <fullName evidence="1">Glycosyltransferase subfamily 4-like N-terminal domain-containing protein</fullName>
    </recommendedName>
</protein>
<evidence type="ECO:0000259" key="1">
    <source>
        <dbReference type="Pfam" id="PF13439"/>
    </source>
</evidence>
<name>A0A094QE74_9ZZZZ</name>
<accession>A0A094QE74</accession>
<dbReference type="SUPFAM" id="SSF53756">
    <property type="entry name" value="UDP-Glycosyltransferase/glycogen phosphorylase"/>
    <property type="match status" value="1"/>
</dbReference>
<dbReference type="PANTHER" id="PTHR12526">
    <property type="entry name" value="GLYCOSYLTRANSFERASE"/>
    <property type="match status" value="1"/>
</dbReference>
<feature type="domain" description="Glycosyltransferase subfamily 4-like N-terminal" evidence="1">
    <location>
        <begin position="62"/>
        <end position="192"/>
    </location>
</feature>
<gene>
    <name evidence="2" type="ORF">GM51_21470</name>
</gene>